<protein>
    <submittedName>
        <fullName evidence="6">Glycosyl hydrolase family 28 protein</fullName>
    </submittedName>
</protein>
<dbReference type="InterPro" id="IPR011050">
    <property type="entry name" value="Pectin_lyase_fold/virulence"/>
</dbReference>
<dbReference type="GO" id="GO:0016787">
    <property type="term" value="F:hydrolase activity"/>
    <property type="evidence" value="ECO:0007669"/>
    <property type="project" value="UniProtKB-KW"/>
</dbReference>
<sequence length="484" mass="52787">MLRKILFAIGLSFVVLTLHAQTFNILDYGAKNDTNILSTNAFNKAIDACNKMGGGSVIVPAGIYKSGTIYLKSNVDLHFEQGATLYASVDSKDFPGPAKTSYNSYQDLYGWCSLIFAEGASNISITGFGIIDGNGGRQRPDPKTFPKGVRDGRPRNLLFISCKNVTVDGVSLTHAGFWNQHYYDCEDVMVNNIKVFNHGSKNNDGLDIDGCRRFVLSNSIIDSDDDGIVIKSSSTGASEDITVTNCIVSSFANAIKCGTESTGGFRNINISNCVIKPSRSTSKPAFKTPRHGITGISLEMVDGGIMNGVSINNMLIQGTDCALYVRLGTRNRKHASAAPDPANGQMRNVQLSNILAYNTGNYSSSITGVPDARIENIYLSNIRIFNQGDLKPGEYISDMEKVKEFENGYPQPTVWGNLPCYGLFIRHVKDIDIINCTLKSEHPDPRPAVIAVDVDNLVVDRLQTDKANARKALIMKHVKKSKVN</sequence>
<dbReference type="SUPFAM" id="SSF51126">
    <property type="entry name" value="Pectin lyase-like"/>
    <property type="match status" value="1"/>
</dbReference>
<keyword evidence="7" id="KW-1185">Reference proteome</keyword>
<evidence type="ECO:0000256" key="5">
    <source>
        <dbReference type="SAM" id="SignalP"/>
    </source>
</evidence>
<evidence type="ECO:0000313" key="7">
    <source>
        <dbReference type="Proteomes" id="UP001549749"/>
    </source>
</evidence>
<dbReference type="InterPro" id="IPR012334">
    <property type="entry name" value="Pectin_lyas_fold"/>
</dbReference>
<proteinExistence type="inferred from homology"/>
<reference evidence="6 7" key="1">
    <citation type="submission" date="2024-06" db="EMBL/GenBank/DDBJ databases">
        <title>Chitinophaga defluvii sp. nov., isolated from municipal sewage.</title>
        <authorList>
            <person name="Zhang L."/>
        </authorList>
    </citation>
    <scope>NUCLEOTIDE SEQUENCE [LARGE SCALE GENOMIC DNA]</scope>
    <source>
        <strain evidence="6 7">H8</strain>
    </source>
</reference>
<evidence type="ECO:0000256" key="1">
    <source>
        <dbReference type="ARBA" id="ARBA00008834"/>
    </source>
</evidence>
<evidence type="ECO:0000256" key="4">
    <source>
        <dbReference type="RuleBase" id="RU361169"/>
    </source>
</evidence>
<dbReference type="InterPro" id="IPR051801">
    <property type="entry name" value="GH28_Enzymes"/>
</dbReference>
<dbReference type="PANTHER" id="PTHR31339:SF9">
    <property type="entry name" value="PLASMIN AND FIBRONECTIN-BINDING PROTEIN A"/>
    <property type="match status" value="1"/>
</dbReference>
<dbReference type="InterPro" id="IPR006626">
    <property type="entry name" value="PbH1"/>
</dbReference>
<organism evidence="6 7">
    <name type="scientific">Chitinophaga defluvii</name>
    <dbReference type="NCBI Taxonomy" id="3163343"/>
    <lineage>
        <taxon>Bacteria</taxon>
        <taxon>Pseudomonadati</taxon>
        <taxon>Bacteroidota</taxon>
        <taxon>Chitinophagia</taxon>
        <taxon>Chitinophagales</taxon>
        <taxon>Chitinophagaceae</taxon>
        <taxon>Chitinophaga</taxon>
    </lineage>
</organism>
<dbReference type="InterPro" id="IPR000743">
    <property type="entry name" value="Glyco_hydro_28"/>
</dbReference>
<accession>A0ABV2T3L5</accession>
<evidence type="ECO:0000313" key="6">
    <source>
        <dbReference type="EMBL" id="MET6997631.1"/>
    </source>
</evidence>
<dbReference type="EMBL" id="JBEXAC010000001">
    <property type="protein sequence ID" value="MET6997631.1"/>
    <property type="molecule type" value="Genomic_DNA"/>
</dbReference>
<evidence type="ECO:0000256" key="2">
    <source>
        <dbReference type="ARBA" id="ARBA00022801"/>
    </source>
</evidence>
<keyword evidence="2 4" id="KW-0378">Hydrolase</keyword>
<keyword evidence="3 4" id="KW-0326">Glycosidase</keyword>
<dbReference type="SMART" id="SM00710">
    <property type="entry name" value="PbH1"/>
    <property type="match status" value="6"/>
</dbReference>
<name>A0ABV2T3L5_9BACT</name>
<evidence type="ECO:0000256" key="3">
    <source>
        <dbReference type="ARBA" id="ARBA00023295"/>
    </source>
</evidence>
<gene>
    <name evidence="6" type="ORF">ABR189_09640</name>
</gene>
<dbReference type="RefSeq" id="WP_354660266.1">
    <property type="nucleotide sequence ID" value="NZ_JBEXAC010000001.1"/>
</dbReference>
<dbReference type="Proteomes" id="UP001549749">
    <property type="component" value="Unassembled WGS sequence"/>
</dbReference>
<comment type="similarity">
    <text evidence="1 4">Belongs to the glycosyl hydrolase 28 family.</text>
</comment>
<dbReference type="PANTHER" id="PTHR31339">
    <property type="entry name" value="PECTIN LYASE-RELATED"/>
    <property type="match status" value="1"/>
</dbReference>
<comment type="caution">
    <text evidence="6">The sequence shown here is derived from an EMBL/GenBank/DDBJ whole genome shotgun (WGS) entry which is preliminary data.</text>
</comment>
<feature type="chain" id="PRO_5046121805" evidence="5">
    <location>
        <begin position="21"/>
        <end position="484"/>
    </location>
</feature>
<keyword evidence="5" id="KW-0732">Signal</keyword>
<feature type="signal peptide" evidence="5">
    <location>
        <begin position="1"/>
        <end position="20"/>
    </location>
</feature>
<dbReference type="Gene3D" id="2.160.20.10">
    <property type="entry name" value="Single-stranded right-handed beta-helix, Pectin lyase-like"/>
    <property type="match status" value="1"/>
</dbReference>
<dbReference type="Pfam" id="PF00295">
    <property type="entry name" value="Glyco_hydro_28"/>
    <property type="match status" value="1"/>
</dbReference>